<dbReference type="EMBL" id="WUBI01000001">
    <property type="protein sequence ID" value="MWV43925.1"/>
    <property type="molecule type" value="Genomic_DNA"/>
</dbReference>
<dbReference type="PROSITE" id="PS50995">
    <property type="entry name" value="HTH_MARR_2"/>
    <property type="match status" value="1"/>
</dbReference>
<dbReference type="Proteomes" id="UP000460318">
    <property type="component" value="Unassembled WGS sequence"/>
</dbReference>
<dbReference type="InterPro" id="IPR036388">
    <property type="entry name" value="WH-like_DNA-bd_sf"/>
</dbReference>
<evidence type="ECO:0000256" key="3">
    <source>
        <dbReference type="ARBA" id="ARBA00023163"/>
    </source>
</evidence>
<dbReference type="SMART" id="SM00347">
    <property type="entry name" value="HTH_MARR"/>
    <property type="match status" value="1"/>
</dbReference>
<dbReference type="InterPro" id="IPR000835">
    <property type="entry name" value="HTH_MarR-typ"/>
</dbReference>
<keyword evidence="1" id="KW-0805">Transcription regulation</keyword>
<dbReference type="InterPro" id="IPR036390">
    <property type="entry name" value="WH_DNA-bd_sf"/>
</dbReference>
<dbReference type="AlphaFoldDB" id="A0A7X3LH65"/>
<comment type="caution">
    <text evidence="5">The sequence shown here is derived from an EMBL/GenBank/DDBJ whole genome shotgun (WGS) entry which is preliminary data.</text>
</comment>
<dbReference type="Gene3D" id="1.10.10.10">
    <property type="entry name" value="Winged helix-like DNA-binding domain superfamily/Winged helix DNA-binding domain"/>
    <property type="match status" value="1"/>
</dbReference>
<name>A0A7X3LH65_9BACL</name>
<sequence length="147" mass="17044">MESPDSDYLLSHCLYFTAARFGRHMEKLAVEAFASLDIPPSYGYMIITINDHPGITQKELCHKLTIAPSTSTRFIDKLVNQSLAKRKQEGKHILLFLTDEGRAMCNEIYECFNKIYMRHLEILNSSHSQELIRLLHEANEIMEKNNR</sequence>
<feature type="domain" description="HTH marR-type" evidence="4">
    <location>
        <begin position="7"/>
        <end position="140"/>
    </location>
</feature>
<dbReference type="SUPFAM" id="SSF46785">
    <property type="entry name" value="Winged helix' DNA-binding domain"/>
    <property type="match status" value="1"/>
</dbReference>
<gene>
    <name evidence="5" type="ORF">GRF59_09785</name>
</gene>
<proteinExistence type="predicted"/>
<protein>
    <submittedName>
        <fullName evidence="5">MarR family transcriptional regulator</fullName>
    </submittedName>
</protein>
<evidence type="ECO:0000256" key="2">
    <source>
        <dbReference type="ARBA" id="ARBA00023125"/>
    </source>
</evidence>
<keyword evidence="3" id="KW-0804">Transcription</keyword>
<dbReference type="PANTHER" id="PTHR42756">
    <property type="entry name" value="TRANSCRIPTIONAL REGULATOR, MARR"/>
    <property type="match status" value="1"/>
</dbReference>
<dbReference type="PANTHER" id="PTHR42756:SF1">
    <property type="entry name" value="TRANSCRIPTIONAL REPRESSOR OF EMRAB OPERON"/>
    <property type="match status" value="1"/>
</dbReference>
<evidence type="ECO:0000259" key="4">
    <source>
        <dbReference type="PROSITE" id="PS50995"/>
    </source>
</evidence>
<dbReference type="Pfam" id="PF01047">
    <property type="entry name" value="MarR"/>
    <property type="match status" value="1"/>
</dbReference>
<dbReference type="GO" id="GO:0003677">
    <property type="term" value="F:DNA binding"/>
    <property type="evidence" value="ECO:0007669"/>
    <property type="project" value="UniProtKB-KW"/>
</dbReference>
<keyword evidence="2" id="KW-0238">DNA-binding</keyword>
<accession>A0A7X3LH65</accession>
<evidence type="ECO:0000256" key="1">
    <source>
        <dbReference type="ARBA" id="ARBA00023015"/>
    </source>
</evidence>
<dbReference type="GO" id="GO:0003700">
    <property type="term" value="F:DNA-binding transcription factor activity"/>
    <property type="evidence" value="ECO:0007669"/>
    <property type="project" value="InterPro"/>
</dbReference>
<evidence type="ECO:0000313" key="5">
    <source>
        <dbReference type="EMBL" id="MWV43925.1"/>
    </source>
</evidence>
<organism evidence="5 6">
    <name type="scientific">Paenibacillus dendrobii</name>
    <dbReference type="NCBI Taxonomy" id="2691084"/>
    <lineage>
        <taxon>Bacteria</taxon>
        <taxon>Bacillati</taxon>
        <taxon>Bacillota</taxon>
        <taxon>Bacilli</taxon>
        <taxon>Bacillales</taxon>
        <taxon>Paenibacillaceae</taxon>
        <taxon>Paenibacillus</taxon>
    </lineage>
</organism>
<dbReference type="RefSeq" id="WP_160497389.1">
    <property type="nucleotide sequence ID" value="NZ_WUBI01000001.1"/>
</dbReference>
<keyword evidence="6" id="KW-1185">Reference proteome</keyword>
<evidence type="ECO:0000313" key="6">
    <source>
        <dbReference type="Proteomes" id="UP000460318"/>
    </source>
</evidence>
<reference evidence="5 6" key="1">
    <citation type="submission" date="2019-12" db="EMBL/GenBank/DDBJ databases">
        <title>Paenibacillus sp. nov., an endophytic bacterium isolated from the stem of Dendrobium.</title>
        <authorList>
            <person name="Zhao R."/>
        </authorList>
    </citation>
    <scope>NUCLEOTIDE SEQUENCE [LARGE SCALE GENOMIC DNA]</scope>
    <source>
        <strain evidence="5 6">HJL G12</strain>
    </source>
</reference>